<proteinExistence type="predicted"/>
<dbReference type="PANTHER" id="PTHR46370">
    <property type="entry name" value="GPALPP MOTIFS-CONTAINING PROTEIN 1"/>
    <property type="match status" value="1"/>
</dbReference>
<protein>
    <recommendedName>
        <fullName evidence="1">GPALPP motifs-containing protein 1</fullName>
    </recommendedName>
</protein>
<reference evidence="4" key="1">
    <citation type="submission" date="2025-08" db="UniProtKB">
        <authorList>
            <consortium name="Ensembl"/>
        </authorList>
    </citation>
    <scope>IDENTIFICATION</scope>
</reference>
<evidence type="ECO:0000313" key="5">
    <source>
        <dbReference type="Proteomes" id="UP000694426"/>
    </source>
</evidence>
<evidence type="ECO:0000256" key="2">
    <source>
        <dbReference type="SAM" id="Phobius"/>
    </source>
</evidence>
<evidence type="ECO:0000313" key="4">
    <source>
        <dbReference type="Ensembl" id="ENSABRP00000006911.1"/>
    </source>
</evidence>
<sequence length="148" mass="17321">MSLFRKQYQQRLKNFEFGPRTFKRRADDKSGIGSIWTDTVADREKSQVARKKTTLSKGSEESVLSGRDKRLAEQVTSYNVSVTAACFLLVHFLPVFTLFLTKHQERRPFDREQDLKVNRFDEAQKKALIRKSRDLNSKFEHSKGNMFL</sequence>
<dbReference type="Proteomes" id="UP000694426">
    <property type="component" value="Unplaced"/>
</dbReference>
<keyword evidence="2" id="KW-0472">Membrane</keyword>
<evidence type="ECO:0000256" key="1">
    <source>
        <dbReference type="ARBA" id="ARBA00023489"/>
    </source>
</evidence>
<keyword evidence="5" id="KW-1185">Reference proteome</keyword>
<reference evidence="4" key="2">
    <citation type="submission" date="2025-09" db="UniProtKB">
        <authorList>
            <consortium name="Ensembl"/>
        </authorList>
    </citation>
    <scope>IDENTIFICATION</scope>
</reference>
<keyword evidence="2" id="KW-0812">Transmembrane</keyword>
<accession>A0A8B9BN44</accession>
<feature type="transmembrane region" description="Helical" evidence="2">
    <location>
        <begin position="78"/>
        <end position="101"/>
    </location>
</feature>
<dbReference type="PANTHER" id="PTHR46370:SF1">
    <property type="entry name" value="GPALPP MOTIFS-CONTAINING PROTEIN 1"/>
    <property type="match status" value="1"/>
</dbReference>
<dbReference type="GeneTree" id="ENSGT00960000188499"/>
<name>A0A8B9BN44_9AVES</name>
<organism evidence="4 5">
    <name type="scientific">Anser brachyrhynchus</name>
    <name type="common">Pink-footed goose</name>
    <dbReference type="NCBI Taxonomy" id="132585"/>
    <lineage>
        <taxon>Eukaryota</taxon>
        <taxon>Metazoa</taxon>
        <taxon>Chordata</taxon>
        <taxon>Craniata</taxon>
        <taxon>Vertebrata</taxon>
        <taxon>Euteleostomi</taxon>
        <taxon>Archelosauria</taxon>
        <taxon>Archosauria</taxon>
        <taxon>Dinosauria</taxon>
        <taxon>Saurischia</taxon>
        <taxon>Theropoda</taxon>
        <taxon>Coelurosauria</taxon>
        <taxon>Aves</taxon>
        <taxon>Neognathae</taxon>
        <taxon>Galloanserae</taxon>
        <taxon>Anseriformes</taxon>
        <taxon>Anatidae</taxon>
        <taxon>Anserinae</taxon>
        <taxon>Anser</taxon>
    </lineage>
</organism>
<dbReference type="AlphaFoldDB" id="A0A8B9BN44"/>
<keyword evidence="2" id="KW-1133">Transmembrane helix</keyword>
<dbReference type="InterPro" id="IPR046331">
    <property type="entry name" value="GPAM1-like"/>
</dbReference>
<evidence type="ECO:0000259" key="3">
    <source>
        <dbReference type="Pfam" id="PF12572"/>
    </source>
</evidence>
<dbReference type="InterPro" id="IPR022226">
    <property type="entry name" value="DUF3752"/>
</dbReference>
<feature type="domain" description="DUF3752" evidence="3">
    <location>
        <begin position="102"/>
        <end position="140"/>
    </location>
</feature>
<dbReference type="Pfam" id="PF12572">
    <property type="entry name" value="DUF3752"/>
    <property type="match status" value="2"/>
</dbReference>
<feature type="domain" description="DUF3752" evidence="3">
    <location>
        <begin position="7"/>
        <end position="80"/>
    </location>
</feature>
<dbReference type="Ensembl" id="ENSABRT00000009965.1">
    <property type="protein sequence ID" value="ENSABRP00000006911.1"/>
    <property type="gene ID" value="ENSABRG00000006363.1"/>
</dbReference>